<dbReference type="AlphaFoldDB" id="A0A0E0JHI8"/>
<sequence length="141" mass="16639">MTFWKITNFSYLLMLQSLYKLDDTNRMKEIYKEWESDYENYNPRLTNMMTRAHLRKSMTKEAELLWEKVMERGGDFNSETCELFREHYLGKGDTTSALKWAENMTKLSKKQGKQDQETCKFLKCFEEDKVVEGVAATAATA</sequence>
<dbReference type="PANTHER" id="PTHR45717">
    <property type="entry name" value="OS12G0527900 PROTEIN"/>
    <property type="match status" value="1"/>
</dbReference>
<dbReference type="HOGENOM" id="CLU_1828441_0_0_1"/>
<comment type="similarity">
    <text evidence="1">Belongs to the PPR family. P subfamily.</text>
</comment>
<dbReference type="STRING" id="4537.A0A0E0JHI8"/>
<dbReference type="OMA" id="WESDYEN"/>
<dbReference type="Gene3D" id="1.25.40.10">
    <property type="entry name" value="Tetratricopeptide repeat domain"/>
    <property type="match status" value="1"/>
</dbReference>
<evidence type="ECO:0000256" key="1">
    <source>
        <dbReference type="ARBA" id="ARBA00007626"/>
    </source>
</evidence>
<dbReference type="InterPro" id="IPR011990">
    <property type="entry name" value="TPR-like_helical_dom_sf"/>
</dbReference>
<dbReference type="GO" id="GO:0005739">
    <property type="term" value="C:mitochondrion"/>
    <property type="evidence" value="ECO:0007669"/>
    <property type="project" value="TreeGrafter"/>
</dbReference>
<protein>
    <submittedName>
        <fullName evidence="2">Uncharacterized protein</fullName>
    </submittedName>
</protein>
<accession>A0A0E0JHI8</accession>
<dbReference type="Proteomes" id="UP000026962">
    <property type="component" value="Chromosome 1"/>
</dbReference>
<reference evidence="2" key="2">
    <citation type="submission" date="2018-05" db="EMBL/GenBank/DDBJ databases">
        <title>OpunRS2 (Oryza punctata Reference Sequence Version 2).</title>
        <authorList>
            <person name="Zhang J."/>
            <person name="Kudrna D."/>
            <person name="Lee S."/>
            <person name="Talag J."/>
            <person name="Welchert J."/>
            <person name="Wing R.A."/>
        </authorList>
    </citation>
    <scope>NUCLEOTIDE SEQUENCE [LARGE SCALE GENOMIC DNA]</scope>
</reference>
<name>A0A0E0JHI8_ORYPU</name>
<keyword evidence="3" id="KW-1185">Reference proteome</keyword>
<evidence type="ECO:0000313" key="2">
    <source>
        <dbReference type="EnsemblPlants" id="OPUNC01G12380.1"/>
    </source>
</evidence>
<reference evidence="2" key="1">
    <citation type="submission" date="2015-04" db="UniProtKB">
        <authorList>
            <consortium name="EnsemblPlants"/>
        </authorList>
    </citation>
    <scope>IDENTIFICATION</scope>
</reference>
<proteinExistence type="inferred from homology"/>
<dbReference type="EnsemblPlants" id="OPUNC01G12380.1">
    <property type="protein sequence ID" value="OPUNC01G12380.1"/>
    <property type="gene ID" value="OPUNC01G12380"/>
</dbReference>
<dbReference type="eggNOG" id="KOG4197">
    <property type="taxonomic scope" value="Eukaryota"/>
</dbReference>
<organism evidence="2">
    <name type="scientific">Oryza punctata</name>
    <name type="common">Red rice</name>
    <dbReference type="NCBI Taxonomy" id="4537"/>
    <lineage>
        <taxon>Eukaryota</taxon>
        <taxon>Viridiplantae</taxon>
        <taxon>Streptophyta</taxon>
        <taxon>Embryophyta</taxon>
        <taxon>Tracheophyta</taxon>
        <taxon>Spermatophyta</taxon>
        <taxon>Magnoliopsida</taxon>
        <taxon>Liliopsida</taxon>
        <taxon>Poales</taxon>
        <taxon>Poaceae</taxon>
        <taxon>BOP clade</taxon>
        <taxon>Oryzoideae</taxon>
        <taxon>Oryzeae</taxon>
        <taxon>Oryzinae</taxon>
        <taxon>Oryza</taxon>
    </lineage>
</organism>
<dbReference type="Gramene" id="OPUNC01G12380.1">
    <property type="protein sequence ID" value="OPUNC01G12380.1"/>
    <property type="gene ID" value="OPUNC01G12380"/>
</dbReference>
<evidence type="ECO:0000313" key="3">
    <source>
        <dbReference type="Proteomes" id="UP000026962"/>
    </source>
</evidence>
<dbReference type="PANTHER" id="PTHR45717:SF8">
    <property type="entry name" value="OS01G0301000 PROTEIN"/>
    <property type="match status" value="1"/>
</dbReference>